<dbReference type="PANTHER" id="PTHR33164">
    <property type="entry name" value="TRANSCRIPTIONAL REGULATOR, MARR FAMILY"/>
    <property type="match status" value="1"/>
</dbReference>
<dbReference type="PANTHER" id="PTHR33164:SF94">
    <property type="entry name" value="TRANSCRIPTIONAL REGULATORY PROTEIN-RELATED"/>
    <property type="match status" value="1"/>
</dbReference>
<dbReference type="InterPro" id="IPR039422">
    <property type="entry name" value="MarR/SlyA-like"/>
</dbReference>
<dbReference type="PROSITE" id="PS01117">
    <property type="entry name" value="HTH_MARR_1"/>
    <property type="match status" value="1"/>
</dbReference>
<gene>
    <name evidence="5" type="ORF">W59_07914</name>
</gene>
<dbReference type="AlphaFoldDB" id="I0WVT2"/>
<organism evidence="5 6">
    <name type="scientific">Rhodococcus opacus RKJ300 = JCM 13270</name>
    <dbReference type="NCBI Taxonomy" id="1165867"/>
    <lineage>
        <taxon>Bacteria</taxon>
        <taxon>Bacillati</taxon>
        <taxon>Actinomycetota</taxon>
        <taxon>Actinomycetes</taxon>
        <taxon>Mycobacteriales</taxon>
        <taxon>Nocardiaceae</taxon>
        <taxon>Rhodococcus</taxon>
    </lineage>
</organism>
<feature type="domain" description="HTH marR-type" evidence="4">
    <location>
        <begin position="15"/>
        <end position="149"/>
    </location>
</feature>
<accession>I0WVT2</accession>
<keyword evidence="3" id="KW-0804">Transcription</keyword>
<evidence type="ECO:0000256" key="2">
    <source>
        <dbReference type="ARBA" id="ARBA00023125"/>
    </source>
</evidence>
<dbReference type="InterPro" id="IPR023187">
    <property type="entry name" value="Tscrpt_reg_MarR-type_CS"/>
</dbReference>
<dbReference type="GO" id="GO:0003700">
    <property type="term" value="F:DNA-binding transcription factor activity"/>
    <property type="evidence" value="ECO:0007669"/>
    <property type="project" value="InterPro"/>
</dbReference>
<evidence type="ECO:0000259" key="4">
    <source>
        <dbReference type="PROSITE" id="PS50995"/>
    </source>
</evidence>
<evidence type="ECO:0000256" key="3">
    <source>
        <dbReference type="ARBA" id="ARBA00023163"/>
    </source>
</evidence>
<dbReference type="Pfam" id="PF01047">
    <property type="entry name" value="MarR"/>
    <property type="match status" value="1"/>
</dbReference>
<keyword evidence="2" id="KW-0238">DNA-binding</keyword>
<evidence type="ECO:0000313" key="5">
    <source>
        <dbReference type="EMBL" id="EID80498.1"/>
    </source>
</evidence>
<proteinExistence type="predicted"/>
<protein>
    <submittedName>
        <fullName evidence="5">MarR family transcriptional regulator</fullName>
    </submittedName>
</protein>
<dbReference type="GO" id="GO:0006950">
    <property type="term" value="P:response to stress"/>
    <property type="evidence" value="ECO:0007669"/>
    <property type="project" value="TreeGrafter"/>
</dbReference>
<dbReference type="InterPro" id="IPR000835">
    <property type="entry name" value="HTH_MarR-typ"/>
</dbReference>
<dbReference type="PATRIC" id="fig|1165867.3.peg.1603"/>
<dbReference type="EMBL" id="AJJH01000033">
    <property type="protein sequence ID" value="EID80498.1"/>
    <property type="molecule type" value="Genomic_DNA"/>
</dbReference>
<reference evidence="5 6" key="1">
    <citation type="journal article" date="2012" name="J. Bacteriol.">
        <title>Draft genome sequence of the nitrophenol-degrading actinomycete Rhodococcus imtechensis RKJ300.</title>
        <authorList>
            <person name="Vikram S."/>
            <person name="Kumar S."/>
            <person name="Subramanian S."/>
            <person name="Raghava G.P."/>
        </authorList>
    </citation>
    <scope>NUCLEOTIDE SEQUENCE [LARGE SCALE GENOMIC DNA]</scope>
    <source>
        <strain evidence="5 6">RKJ300</strain>
    </source>
</reference>
<evidence type="ECO:0000313" key="6">
    <source>
        <dbReference type="Proteomes" id="UP000006447"/>
    </source>
</evidence>
<dbReference type="GO" id="GO:0003677">
    <property type="term" value="F:DNA binding"/>
    <property type="evidence" value="ECO:0007669"/>
    <property type="project" value="UniProtKB-KW"/>
</dbReference>
<comment type="caution">
    <text evidence="5">The sequence shown here is derived from an EMBL/GenBank/DDBJ whole genome shotgun (WGS) entry which is preliminary data.</text>
</comment>
<dbReference type="Gene3D" id="1.10.10.10">
    <property type="entry name" value="Winged helix-like DNA-binding domain superfamily/Winged helix DNA-binding domain"/>
    <property type="match status" value="1"/>
</dbReference>
<dbReference type="SMART" id="SM00347">
    <property type="entry name" value="HTH_MARR"/>
    <property type="match status" value="1"/>
</dbReference>
<dbReference type="RefSeq" id="WP_007296735.1">
    <property type="nucleotide sequence ID" value="NZ_AJJH01000033.1"/>
</dbReference>
<sequence>MSAVRGQQAESGQRFTEQVEAVLWASRALVGIAAASVAEVEDLVTVPHLRILVMVDTRGPLNLGAVAEALGVNPSNASRAVDRLIKSGLLDRRDAPEDRRNLNLTLTAAGQELVDRVSTHRREAISGVLERMTPEDRDALASALRRFAAAAGEPIDGDVLTLLWPPAH</sequence>
<dbReference type="Proteomes" id="UP000006447">
    <property type="component" value="Unassembled WGS sequence"/>
</dbReference>
<dbReference type="InterPro" id="IPR036388">
    <property type="entry name" value="WH-like_DNA-bd_sf"/>
</dbReference>
<evidence type="ECO:0000256" key="1">
    <source>
        <dbReference type="ARBA" id="ARBA00023015"/>
    </source>
</evidence>
<dbReference type="PRINTS" id="PR00598">
    <property type="entry name" value="HTHMARR"/>
</dbReference>
<dbReference type="PROSITE" id="PS50995">
    <property type="entry name" value="HTH_MARR_2"/>
    <property type="match status" value="1"/>
</dbReference>
<name>I0WVT2_RHOOP</name>
<dbReference type="InterPro" id="IPR036390">
    <property type="entry name" value="WH_DNA-bd_sf"/>
</dbReference>
<dbReference type="SUPFAM" id="SSF46785">
    <property type="entry name" value="Winged helix' DNA-binding domain"/>
    <property type="match status" value="1"/>
</dbReference>
<keyword evidence="1" id="KW-0805">Transcription regulation</keyword>